<proteinExistence type="predicted"/>
<dbReference type="SUPFAM" id="SSF48317">
    <property type="entry name" value="Acid phosphatase/Vanadium-dependent haloperoxidase"/>
    <property type="match status" value="1"/>
</dbReference>
<dbReference type="AlphaFoldDB" id="A0A1H2WCY7"/>
<name>A0A1H2WCY7_THIRO</name>
<dbReference type="InterPro" id="IPR052559">
    <property type="entry name" value="V-haloperoxidase"/>
</dbReference>
<dbReference type="CDD" id="cd03398">
    <property type="entry name" value="PAP2_haloperoxidase"/>
    <property type="match status" value="1"/>
</dbReference>
<dbReference type="InterPro" id="IPR016119">
    <property type="entry name" value="Br/Cl_peroxidase_C"/>
</dbReference>
<evidence type="ECO:0000259" key="3">
    <source>
        <dbReference type="Pfam" id="PF22778"/>
    </source>
</evidence>
<dbReference type="RefSeq" id="WP_093031253.1">
    <property type="nucleotide sequence ID" value="NZ_FNNZ01000008.1"/>
</dbReference>
<dbReference type="STRING" id="1058.SAMN05421783_108149"/>
<feature type="domain" description="Vanadium-dependent haloperoxidase NapH1-like second helical-bundle" evidence="3">
    <location>
        <begin position="313"/>
        <end position="487"/>
    </location>
</feature>
<organism evidence="4 5">
    <name type="scientific">Thiocapsa roseopersicina</name>
    <dbReference type="NCBI Taxonomy" id="1058"/>
    <lineage>
        <taxon>Bacteria</taxon>
        <taxon>Pseudomonadati</taxon>
        <taxon>Pseudomonadota</taxon>
        <taxon>Gammaproteobacteria</taxon>
        <taxon>Chromatiales</taxon>
        <taxon>Chromatiaceae</taxon>
        <taxon>Thiocapsa</taxon>
    </lineage>
</organism>
<feature type="signal peptide" evidence="1">
    <location>
        <begin position="1"/>
        <end position="25"/>
    </location>
</feature>
<sequence>MKKGKALSISMLSLVLLQAPNITDAFDFDSGNAAVEIVIPTVAPVIFTVVSPSGGDATLVLRVTTMTTNAWFDATAPYHPTGVGVYTRLDRRPSAESATNRNPNIALLYASYHVFMSLLPDQEQTWRDMLSNLGLDPDAEADDPDPAIRLGILGGTGVVQGRQNDGMNQLGFDGGQLYNPTPYRDYTGYAPVNTAYELKDPSRWQPDLQRQGMGLYKVQQFVTPQYASVEPYSFVDASEFSVPPPINSKKAPKFRYKNQADEVLQASANLTDEQKLRAELFDNKIESLGFSAVFAAQSRGLSLLDFIHLDFLTNMAAFDAGIVVWQEKRRYDAVRPFSAIREVYGDDPVTAWGGPGQGTVFDLPATEWKSYLEVADHPEYPSGSACFCAAHAEAARLFLGTDDLTVGGAFPGFVIERPAGSSRIEPGVTPAIATSLVFPNWTQFAADCGQSRVWAGVHFQSAVDESVKLCDVFGEKAYDYVNALIEGVAPERGPSQGRF</sequence>
<dbReference type="Pfam" id="PF22778">
    <property type="entry name" value="VCPO_2nd"/>
    <property type="match status" value="1"/>
</dbReference>
<dbReference type="InterPro" id="IPR055161">
    <property type="entry name" value="NapH1-like_2nd"/>
</dbReference>
<evidence type="ECO:0000259" key="2">
    <source>
        <dbReference type="Pfam" id="PF21167"/>
    </source>
</evidence>
<dbReference type="InterPro" id="IPR049283">
    <property type="entry name" value="DUF6851"/>
</dbReference>
<dbReference type="GO" id="GO:0004601">
    <property type="term" value="F:peroxidase activity"/>
    <property type="evidence" value="ECO:0007669"/>
    <property type="project" value="InterPro"/>
</dbReference>
<accession>A0A1H2WCY7</accession>
<evidence type="ECO:0000313" key="4">
    <source>
        <dbReference type="EMBL" id="SDW78460.1"/>
    </source>
</evidence>
<evidence type="ECO:0000256" key="1">
    <source>
        <dbReference type="SAM" id="SignalP"/>
    </source>
</evidence>
<dbReference type="Pfam" id="PF21167">
    <property type="entry name" value="DUF6851"/>
    <property type="match status" value="1"/>
</dbReference>
<feature type="domain" description="DUF6851" evidence="2">
    <location>
        <begin position="66"/>
        <end position="206"/>
    </location>
</feature>
<dbReference type="EMBL" id="FNNZ01000008">
    <property type="protein sequence ID" value="SDW78460.1"/>
    <property type="molecule type" value="Genomic_DNA"/>
</dbReference>
<protein>
    <recommendedName>
        <fullName evidence="6">PAP2 superfamily protein</fullName>
    </recommendedName>
</protein>
<evidence type="ECO:0008006" key="6">
    <source>
        <dbReference type="Google" id="ProtNLM"/>
    </source>
</evidence>
<dbReference type="PANTHER" id="PTHR34599">
    <property type="entry name" value="PEROXIDASE-RELATED"/>
    <property type="match status" value="1"/>
</dbReference>
<dbReference type="Proteomes" id="UP000198816">
    <property type="component" value="Unassembled WGS sequence"/>
</dbReference>
<dbReference type="InterPro" id="IPR036938">
    <property type="entry name" value="PAP2/HPO_sf"/>
</dbReference>
<dbReference type="OrthoDB" id="9771961at2"/>
<keyword evidence="1" id="KW-0732">Signal</keyword>
<keyword evidence="5" id="KW-1185">Reference proteome</keyword>
<dbReference type="Gene3D" id="1.10.606.10">
    <property type="entry name" value="Vanadium-containing Chloroperoxidase, domain 2"/>
    <property type="match status" value="1"/>
</dbReference>
<feature type="chain" id="PRO_5011633190" description="PAP2 superfamily protein" evidence="1">
    <location>
        <begin position="26"/>
        <end position="499"/>
    </location>
</feature>
<gene>
    <name evidence="4" type="ORF">SAMN05421783_108149</name>
</gene>
<reference evidence="5" key="1">
    <citation type="submission" date="2016-10" db="EMBL/GenBank/DDBJ databases">
        <authorList>
            <person name="Varghese N."/>
            <person name="Submissions S."/>
        </authorList>
    </citation>
    <scope>NUCLEOTIDE SEQUENCE [LARGE SCALE GENOMIC DNA]</scope>
    <source>
        <strain evidence="5">DSM 217</strain>
    </source>
</reference>
<evidence type="ECO:0000313" key="5">
    <source>
        <dbReference type="Proteomes" id="UP000198816"/>
    </source>
</evidence>
<dbReference type="PANTHER" id="PTHR34599:SF2">
    <property type="entry name" value="TRAF-TYPE DOMAIN-CONTAINING PROTEIN"/>
    <property type="match status" value="1"/>
</dbReference>